<dbReference type="PROSITE" id="PS51900">
    <property type="entry name" value="CB"/>
    <property type="match status" value="1"/>
</dbReference>
<dbReference type="InterPro" id="IPR011010">
    <property type="entry name" value="DNA_brk_join_enz"/>
</dbReference>
<dbReference type="InterPro" id="IPR050808">
    <property type="entry name" value="Phage_Integrase"/>
</dbReference>
<dbReference type="PANTHER" id="PTHR30629">
    <property type="entry name" value="PROPHAGE INTEGRASE"/>
    <property type="match status" value="1"/>
</dbReference>
<evidence type="ECO:0000256" key="1">
    <source>
        <dbReference type="ARBA" id="ARBA00008857"/>
    </source>
</evidence>
<keyword evidence="2" id="KW-0229">DNA integration</keyword>
<dbReference type="GO" id="GO:0006310">
    <property type="term" value="P:DNA recombination"/>
    <property type="evidence" value="ECO:0007669"/>
    <property type="project" value="UniProtKB-KW"/>
</dbReference>
<keyword evidence="4" id="KW-0233">DNA recombination</keyword>
<dbReference type="AlphaFoldDB" id="A0A378V2L2"/>
<dbReference type="Proteomes" id="UP000255389">
    <property type="component" value="Unassembled WGS sequence"/>
</dbReference>
<feature type="domain" description="Core-binding (CB)" evidence="7">
    <location>
        <begin position="74"/>
        <end position="152"/>
    </location>
</feature>
<feature type="domain" description="Tyr recombinase" evidence="6">
    <location>
        <begin position="177"/>
        <end position="382"/>
    </location>
</feature>
<gene>
    <name evidence="8" type="ORF">NCTC1542_06233</name>
</gene>
<sequence>MPRQRMAPGEHGKITETSRGGLFFATTYVRDADGKRRRVERSSSKSAEDARRILQRHLSARRAPMDGQLVTDKTTLADLFERWIEGKVKRGEIKPQTENQYRHVWRKHADRQLGALRVSELKTPQADAYIQALAGTVPAQAAYLRLVLREMYALTVRFGVLQINPIDGTATVKRDRKPVRAVTAEEFASVRAAVAVYVRSRDGKGGPRPGRLLPAFIEVLAATGARPGEVLALRWQDVDLLGDPPTVTISGTLLDHGAAGQLHRQDARKHDAPEHTVVLPKFGVEALTALVGQSGMVGPVFSTRDGGWISLANLRRCLRDALPAELSWVTPHSFRRSVGTEVRKALGPAAAQLQLSHAELSTTERHYVQRQTTGPDVRAVLDKYAGQG</sequence>
<evidence type="ECO:0000256" key="3">
    <source>
        <dbReference type="ARBA" id="ARBA00023125"/>
    </source>
</evidence>
<evidence type="ECO:0000313" key="8">
    <source>
        <dbReference type="EMBL" id="SUA04726.1"/>
    </source>
</evidence>
<evidence type="ECO:0000256" key="2">
    <source>
        <dbReference type="ARBA" id="ARBA00022908"/>
    </source>
</evidence>
<dbReference type="SUPFAM" id="SSF56349">
    <property type="entry name" value="DNA breaking-rejoining enzymes"/>
    <property type="match status" value="1"/>
</dbReference>
<evidence type="ECO:0000256" key="4">
    <source>
        <dbReference type="ARBA" id="ARBA00023172"/>
    </source>
</evidence>
<dbReference type="GO" id="GO:0015074">
    <property type="term" value="P:DNA integration"/>
    <property type="evidence" value="ECO:0007669"/>
    <property type="project" value="UniProtKB-KW"/>
</dbReference>
<dbReference type="InterPro" id="IPR013762">
    <property type="entry name" value="Integrase-like_cat_sf"/>
</dbReference>
<protein>
    <submittedName>
        <fullName evidence="8">Putative phage integrase</fullName>
    </submittedName>
</protein>
<reference evidence="8 9" key="1">
    <citation type="submission" date="2018-06" db="EMBL/GenBank/DDBJ databases">
        <authorList>
            <consortium name="Pathogen Informatics"/>
            <person name="Doyle S."/>
        </authorList>
    </citation>
    <scope>NUCLEOTIDE SEQUENCE [LARGE SCALE GENOMIC DNA]</scope>
    <source>
        <strain evidence="8 9">NCTC1542</strain>
    </source>
</reference>
<dbReference type="Gene3D" id="1.10.443.10">
    <property type="entry name" value="Intergrase catalytic core"/>
    <property type="match status" value="1"/>
</dbReference>
<evidence type="ECO:0000259" key="6">
    <source>
        <dbReference type="PROSITE" id="PS51898"/>
    </source>
</evidence>
<evidence type="ECO:0000313" key="9">
    <source>
        <dbReference type="Proteomes" id="UP000255389"/>
    </source>
</evidence>
<proteinExistence type="inferred from homology"/>
<evidence type="ECO:0000259" key="7">
    <source>
        <dbReference type="PROSITE" id="PS51900"/>
    </source>
</evidence>
<dbReference type="EMBL" id="UGQY01000004">
    <property type="protein sequence ID" value="SUA04726.1"/>
    <property type="molecule type" value="Genomic_DNA"/>
</dbReference>
<dbReference type="PROSITE" id="PS51898">
    <property type="entry name" value="TYR_RECOMBINASE"/>
    <property type="match status" value="1"/>
</dbReference>
<evidence type="ECO:0000256" key="5">
    <source>
        <dbReference type="PROSITE-ProRule" id="PRU01248"/>
    </source>
</evidence>
<dbReference type="Gene3D" id="1.10.150.130">
    <property type="match status" value="1"/>
</dbReference>
<organism evidence="8 9">
    <name type="scientific">Mycolicibacterium fortuitum</name>
    <name type="common">Mycobacterium fortuitum</name>
    <dbReference type="NCBI Taxonomy" id="1766"/>
    <lineage>
        <taxon>Bacteria</taxon>
        <taxon>Bacillati</taxon>
        <taxon>Actinomycetota</taxon>
        <taxon>Actinomycetes</taxon>
        <taxon>Mycobacteriales</taxon>
        <taxon>Mycobacteriaceae</taxon>
        <taxon>Mycolicibacterium</taxon>
    </lineage>
</organism>
<dbReference type="InterPro" id="IPR044068">
    <property type="entry name" value="CB"/>
</dbReference>
<keyword evidence="3 5" id="KW-0238">DNA-binding</keyword>
<name>A0A378V2L2_MYCFO</name>
<dbReference type="PANTHER" id="PTHR30629:SF2">
    <property type="entry name" value="PROPHAGE INTEGRASE INTS-RELATED"/>
    <property type="match status" value="1"/>
</dbReference>
<dbReference type="GO" id="GO:0003677">
    <property type="term" value="F:DNA binding"/>
    <property type="evidence" value="ECO:0007669"/>
    <property type="project" value="UniProtKB-UniRule"/>
</dbReference>
<dbReference type="InterPro" id="IPR002104">
    <property type="entry name" value="Integrase_catalytic"/>
</dbReference>
<dbReference type="Pfam" id="PF00589">
    <property type="entry name" value="Phage_integrase"/>
    <property type="match status" value="1"/>
</dbReference>
<comment type="similarity">
    <text evidence="1">Belongs to the 'phage' integrase family.</text>
</comment>
<dbReference type="InterPro" id="IPR010998">
    <property type="entry name" value="Integrase_recombinase_N"/>
</dbReference>
<accession>A0A378V2L2</accession>